<gene>
    <name evidence="1" type="ORF">METZ01_LOCUS88782</name>
</gene>
<dbReference type="AlphaFoldDB" id="A0A381V838"/>
<dbReference type="EMBL" id="UINC01007977">
    <property type="protein sequence ID" value="SVA35928.1"/>
    <property type="molecule type" value="Genomic_DNA"/>
</dbReference>
<reference evidence="1" key="1">
    <citation type="submission" date="2018-05" db="EMBL/GenBank/DDBJ databases">
        <authorList>
            <person name="Lanie J.A."/>
            <person name="Ng W.-L."/>
            <person name="Kazmierczak K.M."/>
            <person name="Andrzejewski T.M."/>
            <person name="Davidsen T.M."/>
            <person name="Wayne K.J."/>
            <person name="Tettelin H."/>
            <person name="Glass J.I."/>
            <person name="Rusch D."/>
            <person name="Podicherti R."/>
            <person name="Tsui H.-C.T."/>
            <person name="Winkler M.E."/>
        </authorList>
    </citation>
    <scope>NUCLEOTIDE SEQUENCE</scope>
</reference>
<protein>
    <submittedName>
        <fullName evidence="1">Uncharacterized protein</fullName>
    </submittedName>
</protein>
<organism evidence="1">
    <name type="scientific">marine metagenome</name>
    <dbReference type="NCBI Taxonomy" id="408172"/>
    <lineage>
        <taxon>unclassified sequences</taxon>
        <taxon>metagenomes</taxon>
        <taxon>ecological metagenomes</taxon>
    </lineage>
</organism>
<accession>A0A381V838</accession>
<proteinExistence type="predicted"/>
<sequence length="59" mass="6110">MKRLRCDCGVLALALLGVPAVCSAQLTGVEGGEWRYLGGDAGSTRSAPLLNQIDASNFS</sequence>
<feature type="non-terminal residue" evidence="1">
    <location>
        <position position="59"/>
    </location>
</feature>
<evidence type="ECO:0000313" key="1">
    <source>
        <dbReference type="EMBL" id="SVA35928.1"/>
    </source>
</evidence>
<name>A0A381V838_9ZZZZ</name>